<dbReference type="Proteomes" id="UP000272010">
    <property type="component" value="Plasmid pYEE5"/>
</dbReference>
<evidence type="ECO:0000313" key="2">
    <source>
        <dbReference type="Proteomes" id="UP000272010"/>
    </source>
</evidence>
<reference evidence="2" key="1">
    <citation type="submission" date="2018-07" db="EMBL/GenBank/DDBJ databases">
        <title>Genome Structure of the Opportunistic Pathogen Paracoccus yeei (Alphaproteobacteria) and Identification of Putative Virulence Factors.</title>
        <authorList>
            <person name="Lasek R."/>
            <person name="Szuplewska M."/>
            <person name="Mitura M."/>
            <person name="Decewicz P."/>
            <person name="Chmielowska C."/>
            <person name="Pawlot A."/>
            <person name="Sentkowska D."/>
            <person name="Czarnecki J."/>
            <person name="Bartosik D."/>
        </authorList>
    </citation>
    <scope>NUCLEOTIDE SEQUENCE [LARGE SCALE GENOMIC DNA]</scope>
    <source>
        <strain evidence="2">CCUG 32053</strain>
        <plasmid evidence="2">pyee5</plasmid>
    </source>
</reference>
<evidence type="ECO:0008006" key="3">
    <source>
        <dbReference type="Google" id="ProtNLM"/>
    </source>
</evidence>
<dbReference type="AlphaFoldDB" id="A0A386UU18"/>
<protein>
    <recommendedName>
        <fullName evidence="3">Lipoprotein</fullName>
    </recommendedName>
</protein>
<accession>A0A386UU18</accession>
<geneLocation type="plasmid" evidence="2">
    <name>pyee5</name>
</geneLocation>
<dbReference type="PROSITE" id="PS51257">
    <property type="entry name" value="PROKAR_LIPOPROTEIN"/>
    <property type="match status" value="1"/>
</dbReference>
<organism evidence="1 2">
    <name type="scientific">Paracoccus yeei</name>
    <dbReference type="NCBI Taxonomy" id="147645"/>
    <lineage>
        <taxon>Bacteria</taxon>
        <taxon>Pseudomonadati</taxon>
        <taxon>Pseudomonadota</taxon>
        <taxon>Alphaproteobacteria</taxon>
        <taxon>Rhodobacterales</taxon>
        <taxon>Paracoccaceae</taxon>
        <taxon>Paracoccus</taxon>
    </lineage>
</organism>
<sequence length="48" mass="5236">MNRLTALLLAGLIALAGCGETPIRKTNCWNSMSLLPNGNCEFHHVPTR</sequence>
<name>A0A386UU18_9RHOB</name>
<dbReference type="EMBL" id="CP031083">
    <property type="protein sequence ID" value="AYF04167.1"/>
    <property type="molecule type" value="Genomic_DNA"/>
</dbReference>
<dbReference type="RefSeq" id="WP_158595057.1">
    <property type="nucleotide sequence ID" value="NZ_CALTWI010000045.1"/>
</dbReference>
<proteinExistence type="predicted"/>
<evidence type="ECO:0000313" key="1">
    <source>
        <dbReference type="EMBL" id="AYF04167.1"/>
    </source>
</evidence>
<gene>
    <name evidence="1" type="ORF">PY32053_04676</name>
</gene>
<keyword evidence="1" id="KW-0614">Plasmid</keyword>